<dbReference type="EMBL" id="FR845719">
    <property type="protein sequence ID" value="CCA59971.1"/>
    <property type="molecule type" value="Genomic_DNA"/>
</dbReference>
<gene>
    <name evidence="3" type="ordered locus">SVEN_6685</name>
</gene>
<dbReference type="STRING" id="953739.SVEN_6685"/>
<sequence>MEREPDITLRLSWQNGRVTVVVLVNGLPAHEAPRARSVGTGVLVAPGRETPAGKAELLGKLLFPQQVRPHVAERAAALGPGRYLRLRLLLPGPGETGPYDLGSLRWESVRLPSPLATADAWARWADSLALPPDGGVVLGRHPWFALVRDVVPDRPAPPPAAGTGIVAVADATSVHGGITTPAGPETVLEPEPGAPGDDDRRRVADAVRDSRLSALLVDAPATAEGIRRTLLGGARVFYFGGHHIAGGLVVAGDGGGTDTGAGGAGGGSPGTGSPGTDGEPAGSLVAGGADAGAVGAVAVAGVPGAVGAVAGAGAPGTGMPGTGMPGTGMPGTGMPGTSPGTAGAGARWLSVDVLAGWLRDAGVGLAVLMACDSATSWADPAKEPSADHVERLGRGTSAAEELVRSGVPHAVAVQGKVSHRQAADFAGRFFSGLVRGLGVDLALREGAAALEGAVAVPVLYARHDSADLSVGELLPALRPARLAPVAHRLSVVAGPAQPPPDERHRVQLDVRWCLAERPVRDVLADPGADDLVTVLTEAERVLLGARAARGLPHEERRRWYVCEVRDGRLPATEAALRDAVAPAYERLSDGAHRGAGLVLRWPVGQRPGAGVAGELDRLHGFGWDLRAVVLQVHGGGEGEVRTTAAGLARALGNAEFLLRARTPDVEGAGTPRRERPELPLPPGPSVVAERRGARELLGRAHAVVDPDRPGPAPDIDVRAVVEELNSGPGWGTPAAERQVLGAVRLWWPALYGALLEAHAAGRTGPGRSAALRLAAERDEDLDRWLRAAEGRVPDPSGFSPLDRPTAFVDAVVLALVRTGQRDGEVFEDWLAEASEAVVRAVRLLDEGFPGDEGPEEEPAEVAVALDRAGALAAVRLPELDPGGRWPGSWALLARRQLTPEIAGWLYGWDEEQRRALGIAPGAGRFDLLLEDQLLVFRTALAPPLRSEGTDV</sequence>
<dbReference type="HOGENOM" id="CLU_309701_0_0_11"/>
<evidence type="ECO:0000259" key="2">
    <source>
        <dbReference type="Pfam" id="PF12770"/>
    </source>
</evidence>
<dbReference type="AlphaFoldDB" id="F2RHM7"/>
<dbReference type="Proteomes" id="UP000006854">
    <property type="component" value="Chromosome"/>
</dbReference>
<evidence type="ECO:0000313" key="3">
    <source>
        <dbReference type="EMBL" id="CCA59971.1"/>
    </source>
</evidence>
<dbReference type="InterPro" id="IPR024983">
    <property type="entry name" value="CHAT_dom"/>
</dbReference>
<feature type="region of interest" description="Disordered" evidence="1">
    <location>
        <begin position="177"/>
        <end position="201"/>
    </location>
</feature>
<feature type="region of interest" description="Disordered" evidence="1">
    <location>
        <begin position="664"/>
        <end position="686"/>
    </location>
</feature>
<dbReference type="eggNOG" id="COG4995">
    <property type="taxonomic scope" value="Bacteria"/>
</dbReference>
<evidence type="ECO:0000313" key="4">
    <source>
        <dbReference type="Proteomes" id="UP000006854"/>
    </source>
</evidence>
<feature type="domain" description="CHAT" evidence="2">
    <location>
        <begin position="349"/>
        <end position="445"/>
    </location>
</feature>
<dbReference type="GeneID" id="51867208"/>
<dbReference type="KEGG" id="sve:SVEN_6685"/>
<name>F2RHM7_STRVP</name>
<reference evidence="3 4" key="1">
    <citation type="journal article" date="2011" name="BMC Genomics">
        <title>Genome-wide analysis of the role of GlnR in Streptomyces venezuelae provides new insights into global nitrogen regulation in actinomycetes.</title>
        <authorList>
            <person name="Pullan S.T."/>
            <person name="Bibb M.J."/>
            <person name="Merrick M."/>
        </authorList>
    </citation>
    <scope>NUCLEOTIDE SEQUENCE [LARGE SCALE GENOMIC DNA]</scope>
    <source>
        <strain evidence="4">ATCC 10712 / CBS 650.69 / DSM 40230 / JCM 4526 / NBRC 13096 / PD 04745</strain>
    </source>
</reference>
<evidence type="ECO:0000256" key="1">
    <source>
        <dbReference type="SAM" id="MobiDB-lite"/>
    </source>
</evidence>
<protein>
    <recommendedName>
        <fullName evidence="2">CHAT domain-containing protein</fullName>
    </recommendedName>
</protein>
<dbReference type="OrthoDB" id="4337302at2"/>
<dbReference type="PATRIC" id="fig|953739.5.peg.1903"/>
<feature type="compositionally biased region" description="Gly residues" evidence="1">
    <location>
        <begin position="260"/>
        <end position="275"/>
    </location>
</feature>
<accession>F2RHM7</accession>
<proteinExistence type="predicted"/>
<dbReference type="RefSeq" id="WP_015037866.1">
    <property type="nucleotide sequence ID" value="NC_018750.1"/>
</dbReference>
<feature type="region of interest" description="Disordered" evidence="1">
    <location>
        <begin position="260"/>
        <end position="284"/>
    </location>
</feature>
<dbReference type="Pfam" id="PF12770">
    <property type="entry name" value="CHAT"/>
    <property type="match status" value="1"/>
</dbReference>
<keyword evidence="4" id="KW-1185">Reference proteome</keyword>
<organism evidence="3 4">
    <name type="scientific">Streptomyces venezuelae (strain ATCC 10712 / CBS 650.69 / DSM 40230 / JCM 4526 / NBRC 13096 / PD 04745)</name>
    <dbReference type="NCBI Taxonomy" id="953739"/>
    <lineage>
        <taxon>Bacteria</taxon>
        <taxon>Bacillati</taxon>
        <taxon>Actinomycetota</taxon>
        <taxon>Actinomycetes</taxon>
        <taxon>Kitasatosporales</taxon>
        <taxon>Streptomycetaceae</taxon>
        <taxon>Streptomyces</taxon>
    </lineage>
</organism>